<gene>
    <name evidence="1" type="ORF">N7539_008489</name>
</gene>
<dbReference type="Proteomes" id="UP001148312">
    <property type="component" value="Unassembled WGS sequence"/>
</dbReference>
<keyword evidence="1" id="KW-0269">Exonuclease</keyword>
<sequence length="126" mass="14619">MELPPRRFSKGLINGLGKCIEHDTLMTISERAKRKACKDGGRKLFAPEYGGSYEVFITRPLSAEIMQYCAQDVQLLPGLWHEYYQRMTPRWERKVEEEMENRIELSHSETFNGKGKHMALAPKGWS</sequence>
<protein>
    <submittedName>
        <fullName evidence="1">Exonuclease</fullName>
    </submittedName>
</protein>
<proteinExistence type="predicted"/>
<reference evidence="1" key="2">
    <citation type="journal article" date="2023" name="IMA Fungus">
        <title>Comparative genomic study of the Penicillium genus elucidates a diverse pangenome and 15 lateral gene transfer events.</title>
        <authorList>
            <person name="Petersen C."/>
            <person name="Sorensen T."/>
            <person name="Nielsen M.R."/>
            <person name="Sondergaard T.E."/>
            <person name="Sorensen J.L."/>
            <person name="Fitzpatrick D.A."/>
            <person name="Frisvad J.C."/>
            <person name="Nielsen K.L."/>
        </authorList>
    </citation>
    <scope>NUCLEOTIDE SEQUENCE</scope>
    <source>
        <strain evidence="1">IBT 30728</strain>
    </source>
</reference>
<evidence type="ECO:0000313" key="1">
    <source>
        <dbReference type="EMBL" id="KAJ5471920.1"/>
    </source>
</evidence>
<dbReference type="PANTHER" id="PTHR43040">
    <property type="entry name" value="RIBONUCLEASE D"/>
    <property type="match status" value="1"/>
</dbReference>
<dbReference type="GeneID" id="81628334"/>
<name>A0A9X0BLP3_9EURO</name>
<keyword evidence="1" id="KW-0378">Hydrolase</keyword>
<dbReference type="GO" id="GO:0004527">
    <property type="term" value="F:exonuclease activity"/>
    <property type="evidence" value="ECO:0007669"/>
    <property type="project" value="UniProtKB-KW"/>
</dbReference>
<reference evidence="1" key="1">
    <citation type="submission" date="2022-12" db="EMBL/GenBank/DDBJ databases">
        <authorList>
            <person name="Petersen C."/>
        </authorList>
    </citation>
    <scope>NUCLEOTIDE SEQUENCE</scope>
    <source>
        <strain evidence="1">IBT 30728</strain>
    </source>
</reference>
<keyword evidence="1" id="KW-0540">Nuclease</keyword>
<dbReference type="RefSeq" id="XP_056786466.1">
    <property type="nucleotide sequence ID" value="XM_056938084.1"/>
</dbReference>
<keyword evidence="2" id="KW-1185">Reference proteome</keyword>
<dbReference type="AlphaFoldDB" id="A0A9X0BLP3"/>
<dbReference type="EMBL" id="JAPWDQ010000013">
    <property type="protein sequence ID" value="KAJ5471920.1"/>
    <property type="molecule type" value="Genomic_DNA"/>
</dbReference>
<evidence type="ECO:0000313" key="2">
    <source>
        <dbReference type="Proteomes" id="UP001148312"/>
    </source>
</evidence>
<accession>A0A9X0BLP3</accession>
<organism evidence="1 2">
    <name type="scientific">Penicillium diatomitis</name>
    <dbReference type="NCBI Taxonomy" id="2819901"/>
    <lineage>
        <taxon>Eukaryota</taxon>
        <taxon>Fungi</taxon>
        <taxon>Dikarya</taxon>
        <taxon>Ascomycota</taxon>
        <taxon>Pezizomycotina</taxon>
        <taxon>Eurotiomycetes</taxon>
        <taxon>Eurotiomycetidae</taxon>
        <taxon>Eurotiales</taxon>
        <taxon>Aspergillaceae</taxon>
        <taxon>Penicillium</taxon>
    </lineage>
</organism>
<comment type="caution">
    <text evidence="1">The sequence shown here is derived from an EMBL/GenBank/DDBJ whole genome shotgun (WGS) entry which is preliminary data.</text>
</comment>
<dbReference type="PANTHER" id="PTHR43040:SF1">
    <property type="entry name" value="RIBONUCLEASE D"/>
    <property type="match status" value="1"/>
</dbReference>